<name>A0A5B8UBX7_9ACTN</name>
<dbReference type="InterPro" id="IPR036661">
    <property type="entry name" value="Luciferase-like_sf"/>
</dbReference>
<dbReference type="PANTHER" id="PTHR43244:SF1">
    <property type="entry name" value="5,10-METHYLENETETRAHYDROMETHANOPTERIN REDUCTASE"/>
    <property type="match status" value="1"/>
</dbReference>
<gene>
    <name evidence="3" type="ORF">FSW04_25195</name>
</gene>
<evidence type="ECO:0000313" key="3">
    <source>
        <dbReference type="EMBL" id="QEC50555.1"/>
    </source>
</evidence>
<evidence type="ECO:0000313" key="4">
    <source>
        <dbReference type="Proteomes" id="UP000321805"/>
    </source>
</evidence>
<dbReference type="InterPro" id="IPR050564">
    <property type="entry name" value="F420-G6PD/mer"/>
</dbReference>
<keyword evidence="1" id="KW-0560">Oxidoreductase</keyword>
<dbReference type="RefSeq" id="WP_146923304.1">
    <property type="nucleotide sequence ID" value="NZ_CP042430.1"/>
</dbReference>
<dbReference type="PANTHER" id="PTHR43244">
    <property type="match status" value="1"/>
</dbReference>
<evidence type="ECO:0000259" key="2">
    <source>
        <dbReference type="Pfam" id="PF00296"/>
    </source>
</evidence>
<proteinExistence type="predicted"/>
<dbReference type="OrthoDB" id="3773796at2"/>
<evidence type="ECO:0000256" key="1">
    <source>
        <dbReference type="ARBA" id="ARBA00023002"/>
    </source>
</evidence>
<organism evidence="3 4">
    <name type="scientific">Baekduia soli</name>
    <dbReference type="NCBI Taxonomy" id="496014"/>
    <lineage>
        <taxon>Bacteria</taxon>
        <taxon>Bacillati</taxon>
        <taxon>Actinomycetota</taxon>
        <taxon>Thermoleophilia</taxon>
        <taxon>Solirubrobacterales</taxon>
        <taxon>Baekduiaceae</taxon>
        <taxon>Baekduia</taxon>
    </lineage>
</organism>
<dbReference type="Gene3D" id="3.20.20.30">
    <property type="entry name" value="Luciferase-like domain"/>
    <property type="match status" value="1"/>
</dbReference>
<reference evidence="3 4" key="1">
    <citation type="journal article" date="2018" name="J. Microbiol.">
        <title>Baekduia soli gen. nov., sp. nov., a novel bacterium isolated from the soil of Baekdu Mountain and proposal of a novel family name, Baekduiaceae fam. nov.</title>
        <authorList>
            <person name="An D.S."/>
            <person name="Siddiqi M.Z."/>
            <person name="Kim K.H."/>
            <person name="Yu H.S."/>
            <person name="Im W.T."/>
        </authorList>
    </citation>
    <scope>NUCLEOTIDE SEQUENCE [LARGE SCALE GENOMIC DNA]</scope>
    <source>
        <strain evidence="3 4">BR7-21</strain>
    </source>
</reference>
<dbReference type="SUPFAM" id="SSF51679">
    <property type="entry name" value="Bacterial luciferase-like"/>
    <property type="match status" value="1"/>
</dbReference>
<feature type="domain" description="Luciferase-like" evidence="2">
    <location>
        <begin position="34"/>
        <end position="255"/>
    </location>
</feature>
<dbReference type="EMBL" id="CP042430">
    <property type="protein sequence ID" value="QEC50555.1"/>
    <property type="molecule type" value="Genomic_DNA"/>
</dbReference>
<dbReference type="AlphaFoldDB" id="A0A5B8UBX7"/>
<dbReference type="KEGG" id="bsol:FSW04_25195"/>
<accession>A0A5B8UBX7</accession>
<protein>
    <submittedName>
        <fullName evidence="3">LLM class flavin-dependent oxidoreductase</fullName>
    </submittedName>
</protein>
<dbReference type="Pfam" id="PF00296">
    <property type="entry name" value="Bac_luciferase"/>
    <property type="match status" value="1"/>
</dbReference>
<dbReference type="GO" id="GO:0016705">
    <property type="term" value="F:oxidoreductase activity, acting on paired donors, with incorporation or reduction of molecular oxygen"/>
    <property type="evidence" value="ECO:0007669"/>
    <property type="project" value="InterPro"/>
</dbReference>
<dbReference type="InterPro" id="IPR011251">
    <property type="entry name" value="Luciferase-like_dom"/>
</dbReference>
<keyword evidence="4" id="KW-1185">Reference proteome</keyword>
<dbReference type="Proteomes" id="UP000321805">
    <property type="component" value="Chromosome"/>
</dbReference>
<sequence>MADGEAGPQRLSVRIGVGTSPFASDGLADGSFWALIESLERTGYDSIWLSDTAHLGGVAPLPVLAAVAARTQRLKLGTNVLVLPPRNPVLLARELATVDALSGGRMLPAGGLGIDIPAELEAMGVLKEERTARLEESIGIIKALWTGEPVTMRGRFWSLTDATLSPTPRRSKLEFWLGGTAPAALRRIGRIADGWLASFIGPEEFGAKVDLIRATAAEHDRSIDEDHYGTTVFSAPAEGQICAQAAALLDRREGLARTDHVAVGVDATRELLQRFIAQGATKFVLIPLADDPVAWLEELWPEVVAPLEAEGVVRPGSPAPR</sequence>